<keyword evidence="2" id="KW-0418">Kinase</keyword>
<keyword evidence="2" id="KW-0675">Receptor</keyword>
<dbReference type="VEuPathDB" id="TriTrypDB:BSAL_69955"/>
<dbReference type="GO" id="GO:0019005">
    <property type="term" value="C:SCF ubiquitin ligase complex"/>
    <property type="evidence" value="ECO:0007669"/>
    <property type="project" value="TreeGrafter"/>
</dbReference>
<sequence>MSRSSCSSLTCSKQNDAHRADHQSSSSACCNCGHRSVFPRSRRRHALVSSLQRLNLSSSRSITNSAMNEVVLLKSITHLDLSRCFGIGDDGVCVILSSMLRLQSLALEGCYCVTFAEFEDIAPQSRLNRLNVKGCWDVLDEGLSCVSLLPQLTYLDVSDCRQITDEGIMSLASKTSSLTYLDLQGSRMAEAGFTCLAGSFPHLQHLSMSWPRSAIPDLIIARISSFHLLQHLDLFGFENLSDAAAESIATLTHLQHLNLTKCYAISDDNVATIAAALIHLTYLHLSWCRNITDAALGSIATSLLDLEELCLAECVKITDVGLDHIRSLHRLQHLNLWECFKITDAGVASISSLHELRYLKLRPCKLLTDASLVSLSGLQHLETLDVSLCKNMTWPYIAPLRKRVKFLSSNVFEPLQ</sequence>
<organism evidence="2 3">
    <name type="scientific">Bodo saltans</name>
    <name type="common">Flagellated protozoan</name>
    <dbReference type="NCBI Taxonomy" id="75058"/>
    <lineage>
        <taxon>Eukaryota</taxon>
        <taxon>Discoba</taxon>
        <taxon>Euglenozoa</taxon>
        <taxon>Kinetoplastea</taxon>
        <taxon>Metakinetoplastina</taxon>
        <taxon>Eubodonida</taxon>
        <taxon>Bodonidae</taxon>
        <taxon>Bodo</taxon>
    </lineage>
</organism>
<name>A0A0S4IRN7_BODSA</name>
<dbReference type="OrthoDB" id="550575at2759"/>
<keyword evidence="2" id="KW-0808">Transferase</keyword>
<evidence type="ECO:0000313" key="3">
    <source>
        <dbReference type="Proteomes" id="UP000051952"/>
    </source>
</evidence>
<proteinExistence type="predicted"/>
<evidence type="ECO:0000313" key="2">
    <source>
        <dbReference type="EMBL" id="CUG02925.1"/>
    </source>
</evidence>
<keyword evidence="3" id="KW-1185">Reference proteome</keyword>
<dbReference type="GO" id="GO:0016301">
    <property type="term" value="F:kinase activity"/>
    <property type="evidence" value="ECO:0007669"/>
    <property type="project" value="UniProtKB-KW"/>
</dbReference>
<dbReference type="SMART" id="SM00367">
    <property type="entry name" value="LRR_CC"/>
    <property type="match status" value="10"/>
</dbReference>
<dbReference type="SUPFAM" id="SSF52047">
    <property type="entry name" value="RNI-like"/>
    <property type="match status" value="2"/>
</dbReference>
<dbReference type="EMBL" id="CYKH01000502">
    <property type="protein sequence ID" value="CUG02925.1"/>
    <property type="molecule type" value="Genomic_DNA"/>
</dbReference>
<dbReference type="InterPro" id="IPR057207">
    <property type="entry name" value="FBXL15_LRR"/>
</dbReference>
<dbReference type="GO" id="GO:0031146">
    <property type="term" value="P:SCF-dependent proteasomal ubiquitin-dependent protein catabolic process"/>
    <property type="evidence" value="ECO:0007669"/>
    <property type="project" value="TreeGrafter"/>
</dbReference>
<dbReference type="Proteomes" id="UP000051952">
    <property type="component" value="Unassembled WGS sequence"/>
</dbReference>
<dbReference type="InterPro" id="IPR006553">
    <property type="entry name" value="Leu-rich_rpt_Cys-con_subtyp"/>
</dbReference>
<dbReference type="AlphaFoldDB" id="A0A0S4IRN7"/>
<protein>
    <submittedName>
        <fullName evidence="2">Receptor-type protein kinase, putative</fullName>
    </submittedName>
</protein>
<reference evidence="3" key="1">
    <citation type="submission" date="2015-09" db="EMBL/GenBank/DDBJ databases">
        <authorList>
            <consortium name="Pathogen Informatics"/>
        </authorList>
    </citation>
    <scope>NUCLEOTIDE SEQUENCE [LARGE SCALE GENOMIC DNA]</scope>
    <source>
        <strain evidence="3">Lake Konstanz</strain>
    </source>
</reference>
<dbReference type="Pfam" id="PF13516">
    <property type="entry name" value="LRR_6"/>
    <property type="match status" value="1"/>
</dbReference>
<dbReference type="InterPro" id="IPR032675">
    <property type="entry name" value="LRR_dom_sf"/>
</dbReference>
<accession>A0A0S4IRN7</accession>
<dbReference type="PANTHER" id="PTHR13318">
    <property type="entry name" value="PARTNER OF PAIRED, ISOFORM B-RELATED"/>
    <property type="match status" value="1"/>
</dbReference>
<evidence type="ECO:0000259" key="1">
    <source>
        <dbReference type="Pfam" id="PF25372"/>
    </source>
</evidence>
<dbReference type="Gene3D" id="3.80.10.10">
    <property type="entry name" value="Ribonuclease Inhibitor"/>
    <property type="match status" value="3"/>
</dbReference>
<dbReference type="InterPro" id="IPR001611">
    <property type="entry name" value="Leu-rich_rpt"/>
</dbReference>
<dbReference type="Pfam" id="PF25372">
    <property type="entry name" value="DUF7885"/>
    <property type="match status" value="1"/>
</dbReference>
<gene>
    <name evidence="2" type="ORF">BSAL_69955</name>
</gene>
<feature type="domain" description="F-box/LRR-repeat protein 15-like leucin rich repeat" evidence="1">
    <location>
        <begin position="161"/>
        <end position="324"/>
    </location>
</feature>